<dbReference type="Proteomes" id="UP000499080">
    <property type="component" value="Unassembled WGS sequence"/>
</dbReference>
<protein>
    <submittedName>
        <fullName evidence="1">Uncharacterized protein</fullName>
    </submittedName>
</protein>
<name>A0A4Y2URA5_ARAVE</name>
<gene>
    <name evidence="1" type="ORF">AVEN_132733_1</name>
</gene>
<reference evidence="1 2" key="1">
    <citation type="journal article" date="2019" name="Sci. Rep.">
        <title>Orb-weaving spider Araneus ventricosus genome elucidates the spidroin gene catalogue.</title>
        <authorList>
            <person name="Kono N."/>
            <person name="Nakamura H."/>
            <person name="Ohtoshi R."/>
            <person name="Moran D.A.P."/>
            <person name="Shinohara A."/>
            <person name="Yoshida Y."/>
            <person name="Fujiwara M."/>
            <person name="Mori M."/>
            <person name="Tomita M."/>
            <person name="Arakawa K."/>
        </authorList>
    </citation>
    <scope>NUCLEOTIDE SEQUENCE [LARGE SCALE GENOMIC DNA]</scope>
</reference>
<evidence type="ECO:0000313" key="1">
    <source>
        <dbReference type="EMBL" id="GBO15579.1"/>
    </source>
</evidence>
<comment type="caution">
    <text evidence="1">The sequence shown here is derived from an EMBL/GenBank/DDBJ whole genome shotgun (WGS) entry which is preliminary data.</text>
</comment>
<accession>A0A4Y2URA5</accession>
<dbReference type="AlphaFoldDB" id="A0A4Y2URA5"/>
<evidence type="ECO:0000313" key="2">
    <source>
        <dbReference type="Proteomes" id="UP000499080"/>
    </source>
</evidence>
<organism evidence="1 2">
    <name type="scientific">Araneus ventricosus</name>
    <name type="common">Orbweaver spider</name>
    <name type="synonym">Epeira ventricosa</name>
    <dbReference type="NCBI Taxonomy" id="182803"/>
    <lineage>
        <taxon>Eukaryota</taxon>
        <taxon>Metazoa</taxon>
        <taxon>Ecdysozoa</taxon>
        <taxon>Arthropoda</taxon>
        <taxon>Chelicerata</taxon>
        <taxon>Arachnida</taxon>
        <taxon>Araneae</taxon>
        <taxon>Araneomorphae</taxon>
        <taxon>Entelegynae</taxon>
        <taxon>Araneoidea</taxon>
        <taxon>Araneidae</taxon>
        <taxon>Araneus</taxon>
    </lineage>
</organism>
<proteinExistence type="predicted"/>
<sequence>MGRGTWRGLCLVCFKDLGVRETLRRIRWMFLPIKPLFHSPCQRRRLEFLMILLRRLFGARYCWGDPIDVACLAQESAASLTLWPTCALISIRVEWKSD</sequence>
<dbReference type="EMBL" id="BGPR01039596">
    <property type="protein sequence ID" value="GBO15579.1"/>
    <property type="molecule type" value="Genomic_DNA"/>
</dbReference>
<keyword evidence="2" id="KW-1185">Reference proteome</keyword>